<evidence type="ECO:0000313" key="1">
    <source>
        <dbReference type="EMBL" id="KAJ0182363.1"/>
    </source>
</evidence>
<proteinExistence type="predicted"/>
<reference evidence="1 2" key="1">
    <citation type="journal article" date="2021" name="Front. Genet.">
        <title>Chromosome-Level Genome Assembly Reveals Significant Gene Expansion in the Toll and IMD Signaling Pathways of Dendrolimus kikuchii.</title>
        <authorList>
            <person name="Zhou J."/>
            <person name="Wu P."/>
            <person name="Xiong Z."/>
            <person name="Liu N."/>
            <person name="Zhao N."/>
            <person name="Ji M."/>
            <person name="Qiu Y."/>
            <person name="Yang B."/>
        </authorList>
    </citation>
    <scope>NUCLEOTIDE SEQUENCE [LARGE SCALE GENOMIC DNA]</scope>
    <source>
        <strain evidence="1">Ann1</strain>
    </source>
</reference>
<sequence length="272" mass="30396">MVKFRRKTVTLSDFWISSSEKLSDFYALSWQHGDSAIPLLVLRGILASVAVGILIWSLVDASHAYWLIYLTNWAMALVAFMMTCALAVSCVAVSKKGFDTYTEELPWFVSMYWFVFNIAVTVALMVTTLYWILIYNPDSYWEDCTWSMFALDISSHAVVSVIALLELVLSRTPVLMLHIYQPLGVALWYVAFTAIYYAAGGTDGNGNPFIYEVLDWQQGKRAGMIASLGLIGVIIVYTILWGIALCRDKVSTAIFRSTSHNLPNAGRHANGV</sequence>
<organism evidence="1 2">
    <name type="scientific">Dendrolimus kikuchii</name>
    <dbReference type="NCBI Taxonomy" id="765133"/>
    <lineage>
        <taxon>Eukaryota</taxon>
        <taxon>Metazoa</taxon>
        <taxon>Ecdysozoa</taxon>
        <taxon>Arthropoda</taxon>
        <taxon>Hexapoda</taxon>
        <taxon>Insecta</taxon>
        <taxon>Pterygota</taxon>
        <taxon>Neoptera</taxon>
        <taxon>Endopterygota</taxon>
        <taxon>Lepidoptera</taxon>
        <taxon>Glossata</taxon>
        <taxon>Ditrysia</taxon>
        <taxon>Bombycoidea</taxon>
        <taxon>Lasiocampidae</taxon>
        <taxon>Dendrolimus</taxon>
    </lineage>
</organism>
<name>A0ACC1DEI2_9NEOP</name>
<gene>
    <name evidence="1" type="ORF">K1T71_001732</name>
</gene>
<accession>A0ACC1DEI2</accession>
<comment type="caution">
    <text evidence="1">The sequence shown here is derived from an EMBL/GenBank/DDBJ whole genome shotgun (WGS) entry which is preliminary data.</text>
</comment>
<keyword evidence="2" id="KW-1185">Reference proteome</keyword>
<evidence type="ECO:0000313" key="2">
    <source>
        <dbReference type="Proteomes" id="UP000824533"/>
    </source>
</evidence>
<dbReference type="EMBL" id="CM034389">
    <property type="protein sequence ID" value="KAJ0182363.1"/>
    <property type="molecule type" value="Genomic_DNA"/>
</dbReference>
<dbReference type="Proteomes" id="UP000824533">
    <property type="component" value="Linkage Group LG03"/>
</dbReference>
<protein>
    <submittedName>
        <fullName evidence="1">Uncharacterized protein</fullName>
    </submittedName>
</protein>